<dbReference type="NCBIfam" id="NF041757">
    <property type="entry name" value="EfeO"/>
    <property type="match status" value="1"/>
</dbReference>
<evidence type="ECO:0000256" key="1">
    <source>
        <dbReference type="ARBA" id="ARBA00004418"/>
    </source>
</evidence>
<dbReference type="InterPro" id="IPR050894">
    <property type="entry name" value="EfeM/EfeO_iron_uptake"/>
</dbReference>
<feature type="domain" description="Imelysin-like" evidence="5">
    <location>
        <begin position="155"/>
        <end position="399"/>
    </location>
</feature>
<reference evidence="7 8" key="1">
    <citation type="submission" date="2020-07" db="EMBL/GenBank/DDBJ databases">
        <title>Sequencing the genomes of 1000 actinobacteria strains.</title>
        <authorList>
            <person name="Klenk H.-P."/>
        </authorList>
    </citation>
    <scope>NUCLEOTIDE SEQUENCE [LARGE SCALE GENOMIC DNA]</scope>
    <source>
        <strain evidence="7 8">DSM 26341</strain>
    </source>
</reference>
<comment type="caution">
    <text evidence="7">The sequence shown here is derived from an EMBL/GenBank/DDBJ whole genome shotgun (WGS) entry which is preliminary data.</text>
</comment>
<sequence>MRRSSRPMRATMTIAAIAALTGLTACSSSPTDAGDKTDTAQKTTSKIGITLKSGGSGDTCDIDSTTAHAGPVTFTVTNKNSTAITEVELQSDQRILGEKENLAPGLKPVSFTVTLDGGKYQIYCPNAEKQMQTLTVTGKAAKPTGSTHALLKQGTKGYAKYVSAQVASMKDAAATLEKKIDEGDLAGAKAEYAKARPFYEHIESDVDGFVLPGFKATDNKGNLDYLIDMRASNLDKSAGWHGFHAIERDLYKRGAITDQTKRYAAELTKNATTLVGVAKKLQYKPEDLANGAAALLEEVQSSKIKGEEERYSHLDLVDFAANVEGAQEAFAELKPGLKKIDAGLTKRIAAQFDTVNSMLDAYRDSDATGGYKSYTPALRHKNANKLSQTVQALQDPLSHLAEKVASA</sequence>
<feature type="domain" description="EfeO-type cupredoxin-like" evidence="6">
    <location>
        <begin position="24"/>
        <end position="131"/>
    </location>
</feature>
<evidence type="ECO:0000313" key="7">
    <source>
        <dbReference type="EMBL" id="NYI67644.1"/>
    </source>
</evidence>
<dbReference type="PROSITE" id="PS51257">
    <property type="entry name" value="PROKAR_LIPOPROTEIN"/>
    <property type="match status" value="1"/>
</dbReference>
<protein>
    <submittedName>
        <fullName evidence="7">Iron uptake system component EfeO</fullName>
    </submittedName>
</protein>
<dbReference type="PANTHER" id="PTHR39192">
    <property type="entry name" value="IRON UPTAKE SYSTEM COMPONENT EFEO"/>
    <property type="match status" value="1"/>
</dbReference>
<dbReference type="Proteomes" id="UP000539111">
    <property type="component" value="Unassembled WGS sequence"/>
</dbReference>
<comment type="subcellular location">
    <subcellularLocation>
        <location evidence="1">Periplasm</location>
    </subcellularLocation>
</comment>
<dbReference type="Pfam" id="PF09375">
    <property type="entry name" value="Peptidase_M75"/>
    <property type="match status" value="1"/>
</dbReference>
<evidence type="ECO:0000256" key="4">
    <source>
        <dbReference type="SAM" id="SignalP"/>
    </source>
</evidence>
<feature type="chain" id="PRO_5031200352" evidence="4">
    <location>
        <begin position="34"/>
        <end position="407"/>
    </location>
</feature>
<keyword evidence="3 4" id="KW-0732">Signal</keyword>
<feature type="signal peptide" evidence="4">
    <location>
        <begin position="1"/>
        <end position="33"/>
    </location>
</feature>
<dbReference type="AlphaFoldDB" id="A0A7Z0D2G3"/>
<dbReference type="InterPro" id="IPR018976">
    <property type="entry name" value="Imelysin-like"/>
</dbReference>
<evidence type="ECO:0000259" key="5">
    <source>
        <dbReference type="Pfam" id="PF09375"/>
    </source>
</evidence>
<dbReference type="PANTHER" id="PTHR39192:SF1">
    <property type="entry name" value="IRON UPTAKE SYSTEM COMPONENT EFEO"/>
    <property type="match status" value="1"/>
</dbReference>
<organism evidence="7 8">
    <name type="scientific">Spelaeicoccus albus</name>
    <dbReference type="NCBI Taxonomy" id="1280376"/>
    <lineage>
        <taxon>Bacteria</taxon>
        <taxon>Bacillati</taxon>
        <taxon>Actinomycetota</taxon>
        <taxon>Actinomycetes</taxon>
        <taxon>Micrococcales</taxon>
        <taxon>Brevibacteriaceae</taxon>
        <taxon>Spelaeicoccus</taxon>
    </lineage>
</organism>
<keyword evidence="8" id="KW-1185">Reference proteome</keyword>
<dbReference type="GO" id="GO:0042597">
    <property type="term" value="C:periplasmic space"/>
    <property type="evidence" value="ECO:0007669"/>
    <property type="project" value="UniProtKB-SubCell"/>
</dbReference>
<dbReference type="RefSeq" id="WP_179427746.1">
    <property type="nucleotide sequence ID" value="NZ_JACBZP010000001.1"/>
</dbReference>
<dbReference type="InterPro" id="IPR053377">
    <property type="entry name" value="Iron_uptake_EfeM/EfeO"/>
</dbReference>
<evidence type="ECO:0000259" key="6">
    <source>
        <dbReference type="Pfam" id="PF13473"/>
    </source>
</evidence>
<evidence type="ECO:0000256" key="3">
    <source>
        <dbReference type="ARBA" id="ARBA00022729"/>
    </source>
</evidence>
<dbReference type="InterPro" id="IPR034981">
    <property type="entry name" value="Imelysin-like_EfeO/Algp7"/>
</dbReference>
<dbReference type="Gene3D" id="1.20.1420.20">
    <property type="entry name" value="M75 peptidase, HXXE motif"/>
    <property type="match status" value="1"/>
</dbReference>
<dbReference type="CDD" id="cd14656">
    <property type="entry name" value="Imelysin-like_EfeO"/>
    <property type="match status" value="1"/>
</dbReference>
<evidence type="ECO:0000256" key="2">
    <source>
        <dbReference type="ARBA" id="ARBA00005989"/>
    </source>
</evidence>
<comment type="similarity">
    <text evidence="2">Belongs to the EfeM/EfeO family.</text>
</comment>
<gene>
    <name evidence="7" type="ORF">BJY26_001950</name>
</gene>
<dbReference type="InterPro" id="IPR038352">
    <property type="entry name" value="Imelysin_sf"/>
</dbReference>
<dbReference type="Pfam" id="PF13473">
    <property type="entry name" value="Cupredoxin_1"/>
    <property type="match status" value="1"/>
</dbReference>
<dbReference type="InterPro" id="IPR028096">
    <property type="entry name" value="EfeO_Cupredoxin"/>
</dbReference>
<dbReference type="EMBL" id="JACBZP010000001">
    <property type="protein sequence ID" value="NYI67644.1"/>
    <property type="molecule type" value="Genomic_DNA"/>
</dbReference>
<proteinExistence type="inferred from homology"/>
<name>A0A7Z0D2G3_9MICO</name>
<evidence type="ECO:0000313" key="8">
    <source>
        <dbReference type="Proteomes" id="UP000539111"/>
    </source>
</evidence>
<accession>A0A7Z0D2G3</accession>